<keyword evidence="1" id="KW-0472">Membrane</keyword>
<dbReference type="EMBL" id="JAUJWV010000002">
    <property type="protein sequence ID" value="MDN7242765.1"/>
    <property type="molecule type" value="Genomic_DNA"/>
</dbReference>
<name>A0ABT8N5E5_9BACL</name>
<evidence type="ECO:0000259" key="2">
    <source>
        <dbReference type="Pfam" id="PF14317"/>
    </source>
</evidence>
<evidence type="ECO:0000313" key="4">
    <source>
        <dbReference type="Proteomes" id="UP001172055"/>
    </source>
</evidence>
<reference evidence="3 4" key="1">
    <citation type="submission" date="2023-06" db="EMBL/GenBank/DDBJ databases">
        <title>Novel species in genus Planococcus.</title>
        <authorList>
            <person name="Ning S."/>
        </authorList>
    </citation>
    <scope>NUCLEOTIDE SEQUENCE [LARGE SCALE GENOMIC DNA]</scope>
    <source>
        <strain evidence="3 4">N028</strain>
    </source>
</reference>
<dbReference type="Pfam" id="PF14317">
    <property type="entry name" value="YcxB"/>
    <property type="match status" value="1"/>
</dbReference>
<evidence type="ECO:0000256" key="1">
    <source>
        <dbReference type="SAM" id="Phobius"/>
    </source>
</evidence>
<dbReference type="Proteomes" id="UP001172055">
    <property type="component" value="Unassembled WGS sequence"/>
</dbReference>
<feature type="domain" description="YcxB-like C-terminal" evidence="2">
    <location>
        <begin position="106"/>
        <end position="156"/>
    </location>
</feature>
<gene>
    <name evidence="3" type="ORF">QWY14_13205</name>
</gene>
<dbReference type="RefSeq" id="WP_301724321.1">
    <property type="nucleotide sequence ID" value="NZ_JAUJWV010000002.1"/>
</dbReference>
<feature type="transmembrane region" description="Helical" evidence="1">
    <location>
        <begin position="57"/>
        <end position="79"/>
    </location>
</feature>
<organism evidence="3 4">
    <name type="scientific">Planococcus shixiaomingii</name>
    <dbReference type="NCBI Taxonomy" id="3058393"/>
    <lineage>
        <taxon>Bacteria</taxon>
        <taxon>Bacillati</taxon>
        <taxon>Bacillota</taxon>
        <taxon>Bacilli</taxon>
        <taxon>Bacillales</taxon>
        <taxon>Caryophanaceae</taxon>
        <taxon>Planococcus</taxon>
    </lineage>
</organism>
<sequence>MEINYSITEEDYVDFNLFHARNSKSLKKAITIQRVLIPLIYLLIPVLLSYILDMPFLFLFVPFLVFSILWAVYYPAFVYRNVKRTATKMIKEGKNEDMLGQHTMIFSDEGLREISSKGEKTVNWSGIEQLAEDTANFYIYNSAVSAFIIPKKDVKNRKELKSYLLGKIELTNFNGGN</sequence>
<feature type="transmembrane region" description="Helical" evidence="1">
    <location>
        <begin position="31"/>
        <end position="51"/>
    </location>
</feature>
<keyword evidence="4" id="KW-1185">Reference proteome</keyword>
<evidence type="ECO:0000313" key="3">
    <source>
        <dbReference type="EMBL" id="MDN7242765.1"/>
    </source>
</evidence>
<proteinExistence type="predicted"/>
<keyword evidence="1" id="KW-1133">Transmembrane helix</keyword>
<comment type="caution">
    <text evidence="3">The sequence shown here is derived from an EMBL/GenBank/DDBJ whole genome shotgun (WGS) entry which is preliminary data.</text>
</comment>
<keyword evidence="1" id="KW-0812">Transmembrane</keyword>
<accession>A0ABT8N5E5</accession>
<dbReference type="InterPro" id="IPR025588">
    <property type="entry name" value="YcxB-like_C"/>
</dbReference>
<protein>
    <submittedName>
        <fullName evidence="3">YcxB family protein</fullName>
    </submittedName>
</protein>